<dbReference type="InterPro" id="IPR019704">
    <property type="entry name" value="Flagellar_assmbl_FliX_class2"/>
</dbReference>
<evidence type="ECO:0000313" key="2">
    <source>
        <dbReference type="EMBL" id="SUS06529.1"/>
    </source>
</evidence>
<proteinExistence type="predicted"/>
<organism evidence="2">
    <name type="scientific">metagenome</name>
    <dbReference type="NCBI Taxonomy" id="256318"/>
    <lineage>
        <taxon>unclassified sequences</taxon>
        <taxon>metagenomes</taxon>
    </lineage>
</organism>
<dbReference type="GO" id="GO:0044781">
    <property type="term" value="P:bacterial-type flagellum organization"/>
    <property type="evidence" value="ECO:0007669"/>
    <property type="project" value="InterPro"/>
</dbReference>
<feature type="region of interest" description="Disordered" evidence="1">
    <location>
        <begin position="1"/>
        <end position="24"/>
    </location>
</feature>
<evidence type="ECO:0000256" key="1">
    <source>
        <dbReference type="SAM" id="MobiDB-lite"/>
    </source>
</evidence>
<keyword evidence="2" id="KW-0282">Flagellum</keyword>
<dbReference type="EMBL" id="UIDG01000218">
    <property type="protein sequence ID" value="SUS06529.1"/>
    <property type="molecule type" value="Genomic_DNA"/>
</dbReference>
<accession>A0A380TFS4</accession>
<name>A0A380TFS4_9ZZZZ</name>
<dbReference type="AlphaFoldDB" id="A0A380TFS4"/>
<sequence length="142" mass="15106">MRTSGVSASRRIETARRGKVSSAAGRPFADHLSADALGEAGQVLAPAGIAVIDGLLAVQEVENDPQQETRRKALRHGAEVLQQLDDLRHDILAGRIPEARLRALSATLASRIALATDPDLAVVLEEIHLRAEVELAKLDAAP</sequence>
<keyword evidence="2" id="KW-0966">Cell projection</keyword>
<reference evidence="2" key="1">
    <citation type="submission" date="2018-07" db="EMBL/GenBank/DDBJ databases">
        <authorList>
            <person name="Quirk P.G."/>
            <person name="Krulwich T.A."/>
        </authorList>
    </citation>
    <scope>NUCLEOTIDE SEQUENCE</scope>
</reference>
<keyword evidence="2" id="KW-0969">Cilium</keyword>
<dbReference type="Pfam" id="PF10768">
    <property type="entry name" value="FliX"/>
    <property type="match status" value="1"/>
</dbReference>
<protein>
    <submittedName>
        <fullName evidence="2">Putative Flagellar assembly protein FliX</fullName>
    </submittedName>
</protein>
<gene>
    <name evidence="2" type="ORF">DF3PB_2950005</name>
</gene>